<dbReference type="eggNOG" id="ENOG502RZF6">
    <property type="taxonomic scope" value="Eukaryota"/>
</dbReference>
<dbReference type="AlphaFoldDB" id="A0A1D8PLS7"/>
<accession>A0A1D8PLS7</accession>
<sequence length="371" mass="42161">MLNPCRNNPIVAKSLKYSSLTKSSIRPIITSSTTNQQAILNSSTITIDKPLVTGSGPFVEVPKFKPIGNPAKILQVVLPQSSKLNVRSISNSIIAIDNSSTDQAPDNEAFIVNNKHSVIDYQEIYSKCDLNLIIQGNNENNFKLIELKNQQSKSQDDWIILQDYNLIGWIDNFKLNIESIDLLDKFSSLKVNGNGYVLIDGGSNEVYELDLDENEDMLVNLNSLIAINKPSSISLATDLKYQVIPYFNGIYNPISSYVRIPKFSIPKYGITSEVFNPIRKSIHTLTNNYKKFVQNIKTEADKYHWLTIIRANTTKIYQYIYSKLFYNSEGILLRRNPIFMKIKGPAKLIMNNNETINNNRLFTFKEIKSIN</sequence>
<dbReference type="GO" id="GO:0007007">
    <property type="term" value="P:inner mitochondrial membrane organization"/>
    <property type="evidence" value="ECO:0000318"/>
    <property type="project" value="GO_Central"/>
</dbReference>
<dbReference type="Proteomes" id="UP000000559">
    <property type="component" value="Chromosome 4"/>
</dbReference>
<reference evidence="2 3" key="2">
    <citation type="journal article" date="2007" name="Genome Biol.">
        <title>Assembly of the Candida albicans genome into sixteen supercontigs aligned on the eight chromosomes.</title>
        <authorList>
            <person name="van het Hoog M."/>
            <person name="Rast T.J."/>
            <person name="Martchenko M."/>
            <person name="Grindle S."/>
            <person name="Dignard D."/>
            <person name="Hogues H."/>
            <person name="Cuomo C."/>
            <person name="Berriman M."/>
            <person name="Scherer S."/>
            <person name="Magee B.B."/>
            <person name="Whiteway M."/>
            <person name="Chibana H."/>
            <person name="Nantel A."/>
            <person name="Magee P.T."/>
        </authorList>
    </citation>
    <scope>GENOME REANNOTATION</scope>
    <source>
        <strain evidence="3">SC5314 / ATCC MYA-2876</strain>
    </source>
</reference>
<dbReference type="RefSeq" id="XP_710308.1">
    <property type="nucleotide sequence ID" value="XM_705216.1"/>
</dbReference>
<dbReference type="KEGG" id="cal:CAALFM_C403320WA"/>
<dbReference type="PANTHER" id="PTHR36959">
    <property type="entry name" value="ALTERED INHERITANCE OF MITOCHONDRIA PROTEIN 24, MITOCHONDRIAL"/>
    <property type="match status" value="1"/>
</dbReference>
<dbReference type="InParanoid" id="A0A1D8PLS7"/>
<proteinExistence type="predicted"/>
<dbReference type="EMBL" id="CP017626">
    <property type="protein sequence ID" value="AOW29091.1"/>
    <property type="molecule type" value="Genomic_DNA"/>
</dbReference>
<dbReference type="GO" id="GO:0005743">
    <property type="term" value="C:mitochondrial inner membrane"/>
    <property type="evidence" value="ECO:0000318"/>
    <property type="project" value="GO_Central"/>
</dbReference>
<gene>
    <name evidence="2" type="ordered locus">CAALFM_C403320WA</name>
    <name evidence="1" type="ordered locus">orf19.9015</name>
</gene>
<protein>
    <submittedName>
        <fullName evidence="2">Uncharacterized protein</fullName>
    </submittedName>
</protein>
<dbReference type="GeneID" id="3648092"/>
<dbReference type="OrthoDB" id="5295771at2759"/>
<evidence type="ECO:0000313" key="2">
    <source>
        <dbReference type="EMBL" id="AOW29091.1"/>
    </source>
</evidence>
<name>A0A1D8PLS7_CANAL</name>
<dbReference type="CGD" id="CAL0000190958">
    <property type="gene designation" value="orf19.9015"/>
</dbReference>
<organism evidence="2 3">
    <name type="scientific">Candida albicans (strain SC5314 / ATCC MYA-2876)</name>
    <name type="common">Yeast</name>
    <dbReference type="NCBI Taxonomy" id="237561"/>
    <lineage>
        <taxon>Eukaryota</taxon>
        <taxon>Fungi</taxon>
        <taxon>Dikarya</taxon>
        <taxon>Ascomycota</taxon>
        <taxon>Saccharomycotina</taxon>
        <taxon>Pichiomycetes</taxon>
        <taxon>Debaryomycetaceae</taxon>
        <taxon>Candida/Lodderomyces clade</taxon>
        <taxon>Candida</taxon>
    </lineage>
</organism>
<keyword evidence="3" id="KW-1185">Reference proteome</keyword>
<reference evidence="2 3" key="3">
    <citation type="journal article" date="2013" name="Genome Biol.">
        <title>Assembly of a phased diploid Candida albicans genome facilitates allele-specific measurements and provides a simple model for repeat and indel structure.</title>
        <authorList>
            <person name="Muzzey D."/>
            <person name="Schwartz K."/>
            <person name="Weissman J.S."/>
            <person name="Sherlock G."/>
        </authorList>
    </citation>
    <scope>NUCLEOTIDE SEQUENCE [LARGE SCALE GENOMIC DNA]</scope>
    <source>
        <strain evidence="3">SC5314 / ATCC MYA-2876</strain>
    </source>
</reference>
<evidence type="ECO:0000313" key="3">
    <source>
        <dbReference type="Proteomes" id="UP000000559"/>
    </source>
</evidence>
<reference evidence="2 3" key="1">
    <citation type="journal article" date="2004" name="Proc. Natl. Acad. Sci. U.S.A.">
        <title>The diploid genome sequence of Candida albicans.</title>
        <authorList>
            <person name="Jones T."/>
            <person name="Federspiel N.A."/>
            <person name="Chibana H."/>
            <person name="Dungan J."/>
            <person name="Kalman S."/>
            <person name="Magee B.B."/>
            <person name="Newport G."/>
            <person name="Thorstenson Y.R."/>
            <person name="Agabian N."/>
            <person name="Magee P.T."/>
            <person name="Davis R.W."/>
            <person name="Scherer S."/>
        </authorList>
    </citation>
    <scope>NUCLEOTIDE SEQUENCE [LARGE SCALE GENOMIC DNA]</scope>
    <source>
        <strain evidence="3">SC5314 / ATCC MYA-2876</strain>
    </source>
</reference>
<dbReference type="VEuPathDB" id="FungiDB:C4_03320W_A"/>
<evidence type="ECO:0000313" key="1">
    <source>
        <dbReference type="CGD" id="CAL0000190958"/>
    </source>
</evidence>
<dbReference type="PANTHER" id="PTHR36959:SF2">
    <property type="entry name" value="ALTERED INHERITANCE OF MITOCHONDRIA PROTEIN 24, MITOCHONDRIAL"/>
    <property type="match status" value="1"/>
</dbReference>